<dbReference type="Proteomes" id="UP000235015">
    <property type="component" value="Unassembled WGS sequence"/>
</dbReference>
<protein>
    <recommendedName>
        <fullName evidence="1">UPF0260 protein C0630_05025</fullName>
    </recommendedName>
</protein>
<dbReference type="NCBIfam" id="NF003507">
    <property type="entry name" value="PRK05170.2-5"/>
    <property type="match status" value="1"/>
</dbReference>
<dbReference type="PIRSF" id="PIRSF006173">
    <property type="entry name" value="UCP006173"/>
    <property type="match status" value="1"/>
</dbReference>
<comment type="caution">
    <text evidence="2">The sequence shown here is derived from an EMBL/GenBank/DDBJ whole genome shotgun (WGS) entry which is preliminary data.</text>
</comment>
<dbReference type="HAMAP" id="MF_00676">
    <property type="entry name" value="UPF0260"/>
    <property type="match status" value="1"/>
</dbReference>
<dbReference type="PANTHER" id="PTHR37421:SF1">
    <property type="entry name" value="UPF0260 PROTEIN YCGN"/>
    <property type="match status" value="1"/>
</dbReference>
<name>A0A2N6CYX5_9GAMM</name>
<dbReference type="RefSeq" id="WP_029132119.1">
    <property type="nucleotide sequence ID" value="NZ_PKUN01000004.1"/>
</dbReference>
<evidence type="ECO:0000256" key="1">
    <source>
        <dbReference type="HAMAP-Rule" id="MF_00676"/>
    </source>
</evidence>
<dbReference type="Pfam" id="PF03692">
    <property type="entry name" value="CxxCxxCC"/>
    <property type="match status" value="1"/>
</dbReference>
<gene>
    <name evidence="2" type="ORF">C0630_05025</name>
</gene>
<proteinExistence type="inferred from homology"/>
<dbReference type="PANTHER" id="PTHR37421">
    <property type="entry name" value="UPF0260 PROTEIN YCGN"/>
    <property type="match status" value="1"/>
</dbReference>
<evidence type="ECO:0000313" key="2">
    <source>
        <dbReference type="EMBL" id="PLX62578.1"/>
    </source>
</evidence>
<sequence length="147" mass="16777">MSSSETPFWVDKTLAQMTPGEWESLCDGCAKCCLHRFEDEETREIQFTNVCCRYLDQSDCHCSDYPNRSINVPDCVTITLEVLQDPYWLPESCAYRLLAEGKPLPSWHPLVSGDPDSVIYSGHSVGGRVISELQADDLEYHIIDWIR</sequence>
<dbReference type="InterPro" id="IPR005358">
    <property type="entry name" value="Puta_zinc/iron-chelating_dom"/>
</dbReference>
<dbReference type="NCBIfam" id="NF003501">
    <property type="entry name" value="PRK05170.1-5"/>
    <property type="match status" value="1"/>
</dbReference>
<dbReference type="STRING" id="1111735.GCA_000428045_00571"/>
<evidence type="ECO:0000313" key="3">
    <source>
        <dbReference type="Proteomes" id="UP000235015"/>
    </source>
</evidence>
<comment type="similarity">
    <text evidence="1">Belongs to the UPF0260 family.</text>
</comment>
<accession>A0A2N6CYX5</accession>
<dbReference type="EMBL" id="PKUN01000004">
    <property type="protein sequence ID" value="PLX62578.1"/>
    <property type="molecule type" value="Genomic_DNA"/>
</dbReference>
<dbReference type="AlphaFoldDB" id="A0A2N6CYX5"/>
<organism evidence="2 3">
    <name type="scientific">Sedimenticola selenatireducens</name>
    <dbReference type="NCBI Taxonomy" id="191960"/>
    <lineage>
        <taxon>Bacteria</taxon>
        <taxon>Pseudomonadati</taxon>
        <taxon>Pseudomonadota</taxon>
        <taxon>Gammaproteobacteria</taxon>
        <taxon>Chromatiales</taxon>
        <taxon>Sedimenticolaceae</taxon>
        <taxon>Sedimenticola</taxon>
    </lineage>
</organism>
<reference evidence="2 3" key="1">
    <citation type="submission" date="2017-11" db="EMBL/GenBank/DDBJ databases">
        <title>Genome-resolved metagenomics identifies genetic mobility, metabolic interactions, and unexpected diversity in perchlorate-reducing communities.</title>
        <authorList>
            <person name="Barnum T.P."/>
            <person name="Figueroa I.A."/>
            <person name="Carlstrom C.I."/>
            <person name="Lucas L.N."/>
            <person name="Engelbrektson A.L."/>
            <person name="Coates J.D."/>
        </authorList>
    </citation>
    <scope>NUCLEOTIDE SEQUENCE [LARGE SCALE GENOMIC DNA]</scope>
    <source>
        <strain evidence="2">BM301</strain>
    </source>
</reference>
<dbReference type="InterPro" id="IPR008228">
    <property type="entry name" value="UCP006173"/>
</dbReference>